<dbReference type="InterPro" id="IPR040045">
    <property type="entry name" value="DYNC2LI1"/>
</dbReference>
<evidence type="ECO:0000256" key="6">
    <source>
        <dbReference type="ARBA" id="ARBA00022701"/>
    </source>
</evidence>
<keyword evidence="7" id="KW-0970">Cilium biogenesis/degradation</keyword>
<dbReference type="GO" id="GO:0005930">
    <property type="term" value="C:axoneme"/>
    <property type="evidence" value="ECO:0007669"/>
    <property type="project" value="TreeGrafter"/>
</dbReference>
<keyword evidence="8" id="KW-0243">Dynein</keyword>
<evidence type="ECO:0000256" key="11">
    <source>
        <dbReference type="ARBA" id="ARBA00023212"/>
    </source>
</evidence>
<dbReference type="PANTHER" id="PTHR13236:SF0">
    <property type="entry name" value="CYTOPLASMIC DYNEIN 2 LIGHT INTERMEDIATE CHAIN 1"/>
    <property type="match status" value="1"/>
</dbReference>
<evidence type="ECO:0000256" key="8">
    <source>
        <dbReference type="ARBA" id="ARBA00023017"/>
    </source>
</evidence>
<dbReference type="WBParaSite" id="TCONS_00008461.p1">
    <property type="protein sequence ID" value="TCONS_00008461.p1"/>
    <property type="gene ID" value="XLOC_006406"/>
</dbReference>
<dbReference type="GO" id="GO:0035721">
    <property type="term" value="P:intraciliary retrograde transport"/>
    <property type="evidence" value="ECO:0007669"/>
    <property type="project" value="InterPro"/>
</dbReference>
<evidence type="ECO:0000256" key="12">
    <source>
        <dbReference type="ARBA" id="ARBA00023273"/>
    </source>
</evidence>
<organism evidence="13 14">
    <name type="scientific">Strongyloides stercoralis</name>
    <name type="common">Threadworm</name>
    <dbReference type="NCBI Taxonomy" id="6248"/>
    <lineage>
        <taxon>Eukaryota</taxon>
        <taxon>Metazoa</taxon>
        <taxon>Ecdysozoa</taxon>
        <taxon>Nematoda</taxon>
        <taxon>Chromadorea</taxon>
        <taxon>Rhabditida</taxon>
        <taxon>Tylenchina</taxon>
        <taxon>Panagrolaimomorpha</taxon>
        <taxon>Strongyloidoidea</taxon>
        <taxon>Strongyloididae</taxon>
        <taxon>Strongyloides</taxon>
    </lineage>
</organism>
<evidence type="ECO:0000256" key="3">
    <source>
        <dbReference type="ARBA" id="ARBA00018863"/>
    </source>
</evidence>
<dbReference type="PANTHER" id="PTHR13236">
    <property type="entry name" value="DYNEIN 2 LIGHT INTERMEDIATE CHAIN, ISOFORM 2"/>
    <property type="match status" value="1"/>
</dbReference>
<dbReference type="GO" id="GO:0045504">
    <property type="term" value="F:dynein heavy chain binding"/>
    <property type="evidence" value="ECO:0007669"/>
    <property type="project" value="TreeGrafter"/>
</dbReference>
<keyword evidence="5" id="KW-0963">Cytoplasm</keyword>
<dbReference type="Proteomes" id="UP000035681">
    <property type="component" value="Unplaced"/>
</dbReference>
<dbReference type="Gene3D" id="3.40.50.300">
    <property type="entry name" value="P-loop containing nucleotide triphosphate hydrolases"/>
    <property type="match status" value="1"/>
</dbReference>
<evidence type="ECO:0000256" key="1">
    <source>
        <dbReference type="ARBA" id="ARBA00004120"/>
    </source>
</evidence>
<dbReference type="AlphaFoldDB" id="A0AAF5D9K7"/>
<proteinExistence type="inferred from homology"/>
<comment type="subcellular location">
    <subcellularLocation>
        <location evidence="1">Cytoplasm</location>
        <location evidence="1">Cytoskeleton</location>
        <location evidence="1">Cilium basal body</location>
    </subcellularLocation>
</comment>
<keyword evidence="11" id="KW-0206">Cytoskeleton</keyword>
<protein>
    <recommendedName>
        <fullName evidence="3">Cytoplasmic dynein 2 light intermediate chain 1</fullName>
    </recommendedName>
</protein>
<dbReference type="GO" id="GO:0005874">
    <property type="term" value="C:microtubule"/>
    <property type="evidence" value="ECO:0007669"/>
    <property type="project" value="UniProtKB-KW"/>
</dbReference>
<evidence type="ECO:0000313" key="13">
    <source>
        <dbReference type="Proteomes" id="UP000035681"/>
    </source>
</evidence>
<name>A0AAF5D9K7_STRER</name>
<reference evidence="14" key="1">
    <citation type="submission" date="2024-02" db="UniProtKB">
        <authorList>
            <consortium name="WormBaseParasite"/>
        </authorList>
    </citation>
    <scope>IDENTIFICATION</scope>
</reference>
<evidence type="ECO:0000256" key="7">
    <source>
        <dbReference type="ARBA" id="ARBA00022794"/>
    </source>
</evidence>
<comment type="similarity">
    <text evidence="2">Belongs to the dynein light intermediate chain family.</text>
</comment>
<evidence type="ECO:0000256" key="10">
    <source>
        <dbReference type="ARBA" id="ARBA00023175"/>
    </source>
</evidence>
<dbReference type="SUPFAM" id="SSF52540">
    <property type="entry name" value="P-loop containing nucleoside triphosphate hydrolases"/>
    <property type="match status" value="1"/>
</dbReference>
<keyword evidence="4" id="KW-0217">Developmental protein</keyword>
<keyword evidence="12" id="KW-0966">Cell projection</keyword>
<dbReference type="GO" id="GO:0035735">
    <property type="term" value="P:intraciliary transport involved in cilium assembly"/>
    <property type="evidence" value="ECO:0007669"/>
    <property type="project" value="InterPro"/>
</dbReference>
<keyword evidence="13" id="KW-1185">Reference proteome</keyword>
<evidence type="ECO:0000256" key="9">
    <source>
        <dbReference type="ARBA" id="ARBA00023069"/>
    </source>
</evidence>
<keyword evidence="9" id="KW-0969">Cilium</keyword>
<accession>A0AAF5D9K7</accession>
<evidence type="ECO:0000256" key="4">
    <source>
        <dbReference type="ARBA" id="ARBA00022473"/>
    </source>
</evidence>
<dbReference type="GO" id="GO:0005868">
    <property type="term" value="C:cytoplasmic dynein complex"/>
    <property type="evidence" value="ECO:0007669"/>
    <property type="project" value="InterPro"/>
</dbReference>
<evidence type="ECO:0000256" key="5">
    <source>
        <dbReference type="ARBA" id="ARBA00022490"/>
    </source>
</evidence>
<evidence type="ECO:0000256" key="2">
    <source>
        <dbReference type="ARBA" id="ARBA00006831"/>
    </source>
</evidence>
<keyword evidence="6" id="KW-0493">Microtubule</keyword>
<evidence type="ECO:0000313" key="14">
    <source>
        <dbReference type="WBParaSite" id="TCONS_00008461.p1"/>
    </source>
</evidence>
<dbReference type="GO" id="GO:0036064">
    <property type="term" value="C:ciliary basal body"/>
    <property type="evidence" value="ECO:0007669"/>
    <property type="project" value="TreeGrafter"/>
</dbReference>
<keyword evidence="10" id="KW-0505">Motor protein</keyword>
<sequence>MNIWDLAEQKIEENKRKRNANNTGNDIYLFHKDPQEPIESYIVIAGYPKTGKTTYLNRFLGNEITINPTTILEYSFGYRHRDSYKDIIHTWELSVDHNLSPLLQVPLIKNHLQKNIGLFIFFDLTKPETIWILIEKFLKNGIQKIESITKDDNQLKDYLEEFSWKRIGGRDVINNNIIKPFPIPLYFIGGKYDIFQNEESERRKNICYCLRLLNLIYGSCLMFCSINMENLVTRIKSLINHAAFKINYSKGLVVDINQPLFIPFGGDSLESILTLNNKSSFTVNTFEEVYEECEKFYNNLFPQQLVNTSSKDEIINDEKFSEPTVDMLFEESLNNLQRYIKENEEREATLERTFKNTNLFF</sequence>
<dbReference type="InterPro" id="IPR027417">
    <property type="entry name" value="P-loop_NTPase"/>
</dbReference>